<accession>A0ABS5VYK4</accession>
<dbReference type="PANTHER" id="PTHR20857">
    <property type="entry name" value="THIAMINE-PHOSPHATE PYROPHOSPHORYLASE"/>
    <property type="match status" value="1"/>
</dbReference>
<dbReference type="PANTHER" id="PTHR20857:SF23">
    <property type="entry name" value="THIAMINE BIOSYNTHETIC BIFUNCTIONAL ENZYME"/>
    <property type="match status" value="1"/>
</dbReference>
<dbReference type="SUPFAM" id="SSF51391">
    <property type="entry name" value="Thiamin phosphate synthase"/>
    <property type="match status" value="1"/>
</dbReference>
<evidence type="ECO:0000313" key="5">
    <source>
        <dbReference type="Proteomes" id="UP000772618"/>
    </source>
</evidence>
<dbReference type="Proteomes" id="UP000772618">
    <property type="component" value="Unassembled WGS sequence"/>
</dbReference>
<dbReference type="InterPro" id="IPR036206">
    <property type="entry name" value="ThiamineP_synth_sf"/>
</dbReference>
<dbReference type="EMBL" id="JAHESD010000122">
    <property type="protein sequence ID" value="MBT1706487.1"/>
    <property type="molecule type" value="Genomic_DNA"/>
</dbReference>
<keyword evidence="2" id="KW-0784">Thiamine biosynthesis</keyword>
<sequence length="229" mass="25937">MEIINCKTMKIDGGLYLVVDPRPGLQDVFPKIKEALEGGVDVIQLWNSWNLEESQEELILSICDLAHQYQVPVLINEHWRYLEKFPLDGVHFDEIPLDLAHIRQSINRSFFIGITCGNDQLRVDWAVNNNIDYISFCSMFPSSTANSCDLVNPDFVRQVRANTHIPVYVAGGITLDNLPAMMALGIDGVAVVSEIMKSSDPRLAANRFKQTLNHRTLNHPKRNETIFSK</sequence>
<comment type="caution">
    <text evidence="4">The sequence shown here is derived from an EMBL/GenBank/DDBJ whole genome shotgun (WGS) entry which is preliminary data.</text>
</comment>
<comment type="pathway">
    <text evidence="1">Cofactor biosynthesis; thiamine diphosphate biosynthesis.</text>
</comment>
<keyword evidence="5" id="KW-1185">Reference proteome</keyword>
<dbReference type="Gene3D" id="3.20.20.70">
    <property type="entry name" value="Aldolase class I"/>
    <property type="match status" value="1"/>
</dbReference>
<protein>
    <submittedName>
        <fullName evidence="4">Thiamine phosphate synthase</fullName>
    </submittedName>
</protein>
<feature type="domain" description="Thiamine phosphate synthase/TenI" evidence="3">
    <location>
        <begin position="15"/>
        <end position="195"/>
    </location>
</feature>
<reference evidence="4 5" key="1">
    <citation type="submission" date="2021-05" db="EMBL/GenBank/DDBJ databases">
        <title>A Polyphasic approach of four new species of the genus Ohtaekwangia: Ohtaekwangia histidinii sp. nov., Ohtaekwangia cretensis sp. nov., Ohtaekwangia indiensis sp. nov., Ohtaekwangia reichenbachii sp. nov. from diverse environment.</title>
        <authorList>
            <person name="Octaviana S."/>
        </authorList>
    </citation>
    <scope>NUCLEOTIDE SEQUENCE [LARGE SCALE GENOMIC DNA]</scope>
    <source>
        <strain evidence="4 5">PWU20</strain>
    </source>
</reference>
<dbReference type="InterPro" id="IPR013785">
    <property type="entry name" value="Aldolase_TIM"/>
</dbReference>
<gene>
    <name evidence="4" type="ORF">KK060_24650</name>
</gene>
<dbReference type="CDD" id="cd00564">
    <property type="entry name" value="TMP_TenI"/>
    <property type="match status" value="1"/>
</dbReference>
<dbReference type="Pfam" id="PF02581">
    <property type="entry name" value="TMP-TENI"/>
    <property type="match status" value="1"/>
</dbReference>
<organism evidence="4 5">
    <name type="scientific">Chryseosolibacter indicus</name>
    <dbReference type="NCBI Taxonomy" id="2782351"/>
    <lineage>
        <taxon>Bacteria</taxon>
        <taxon>Pseudomonadati</taxon>
        <taxon>Bacteroidota</taxon>
        <taxon>Cytophagia</taxon>
        <taxon>Cytophagales</taxon>
        <taxon>Chryseotaleaceae</taxon>
        <taxon>Chryseosolibacter</taxon>
    </lineage>
</organism>
<proteinExistence type="predicted"/>
<name>A0ABS5VYK4_9BACT</name>
<evidence type="ECO:0000256" key="2">
    <source>
        <dbReference type="ARBA" id="ARBA00022977"/>
    </source>
</evidence>
<dbReference type="InterPro" id="IPR022998">
    <property type="entry name" value="ThiamineP_synth_TenI"/>
</dbReference>
<evidence type="ECO:0000256" key="1">
    <source>
        <dbReference type="ARBA" id="ARBA00004948"/>
    </source>
</evidence>
<evidence type="ECO:0000259" key="3">
    <source>
        <dbReference type="Pfam" id="PF02581"/>
    </source>
</evidence>
<evidence type="ECO:0000313" key="4">
    <source>
        <dbReference type="EMBL" id="MBT1706487.1"/>
    </source>
</evidence>